<dbReference type="AlphaFoldDB" id="A0A915D2F6"/>
<reference evidence="3" key="1">
    <citation type="submission" date="2022-11" db="UniProtKB">
        <authorList>
            <consortium name="WormBaseParasite"/>
        </authorList>
    </citation>
    <scope>IDENTIFICATION</scope>
</reference>
<dbReference type="Proteomes" id="UP000887574">
    <property type="component" value="Unplaced"/>
</dbReference>
<dbReference type="WBParaSite" id="jg1484">
    <property type="protein sequence ID" value="jg1484"/>
    <property type="gene ID" value="jg1484"/>
</dbReference>
<name>A0A915D2F6_9BILA</name>
<sequence length="113" mass="12640">MVKSSATTQPAPVSSDLKQGVVQATPSTAPPSSTPALPPSSAPQSTATPQESEDERFKRRTRERVAKFKAATIEIHRFQLLSLRLRRKDDHQPSFAARWKAEMRLNWLRTLSS</sequence>
<evidence type="ECO:0000256" key="1">
    <source>
        <dbReference type="SAM" id="MobiDB-lite"/>
    </source>
</evidence>
<feature type="region of interest" description="Disordered" evidence="1">
    <location>
        <begin position="1"/>
        <end position="62"/>
    </location>
</feature>
<evidence type="ECO:0000313" key="3">
    <source>
        <dbReference type="WBParaSite" id="jg1484"/>
    </source>
</evidence>
<feature type="compositionally biased region" description="Polar residues" evidence="1">
    <location>
        <begin position="1"/>
        <end position="12"/>
    </location>
</feature>
<protein>
    <submittedName>
        <fullName evidence="3">Uncharacterized protein</fullName>
    </submittedName>
</protein>
<keyword evidence="2" id="KW-1185">Reference proteome</keyword>
<feature type="compositionally biased region" description="Pro residues" evidence="1">
    <location>
        <begin position="28"/>
        <end position="41"/>
    </location>
</feature>
<organism evidence="2 3">
    <name type="scientific">Ditylenchus dipsaci</name>
    <dbReference type="NCBI Taxonomy" id="166011"/>
    <lineage>
        <taxon>Eukaryota</taxon>
        <taxon>Metazoa</taxon>
        <taxon>Ecdysozoa</taxon>
        <taxon>Nematoda</taxon>
        <taxon>Chromadorea</taxon>
        <taxon>Rhabditida</taxon>
        <taxon>Tylenchina</taxon>
        <taxon>Tylenchomorpha</taxon>
        <taxon>Sphaerularioidea</taxon>
        <taxon>Anguinidae</taxon>
        <taxon>Anguininae</taxon>
        <taxon>Ditylenchus</taxon>
    </lineage>
</organism>
<proteinExistence type="predicted"/>
<accession>A0A915D2F6</accession>
<evidence type="ECO:0000313" key="2">
    <source>
        <dbReference type="Proteomes" id="UP000887574"/>
    </source>
</evidence>